<sequence>MKPYFTFDAIMRAAAIFCFSLFFLLFKGNESAHAIVSRISQGYEFFSENPHTKQHHTPFHKNANIHIQKNSSTRELNYIEETQDDEESIVRKGIIALKQSVYFCYALLVGSLQIIRKLALPYCEHLSFTASFKYILLRVFRI</sequence>
<dbReference type="RefSeq" id="WP_138730855.1">
    <property type="nucleotide sequence ID" value="NZ_SRMP02000018.1"/>
</dbReference>
<evidence type="ECO:0000313" key="1">
    <source>
        <dbReference type="EMBL" id="MFN0292013.1"/>
    </source>
</evidence>
<reference evidence="1 2" key="1">
    <citation type="submission" date="2024-12" db="EMBL/GenBank/DDBJ databases">
        <authorList>
            <person name="Hu S."/>
        </authorList>
    </citation>
    <scope>NUCLEOTIDE SEQUENCE [LARGE SCALE GENOMIC DNA]</scope>
    <source>
        <strain evidence="1 2">P-25</strain>
    </source>
</reference>
<comment type="caution">
    <text evidence="1">The sequence shown here is derived from an EMBL/GenBank/DDBJ whole genome shotgun (WGS) entry which is preliminary data.</text>
</comment>
<protein>
    <submittedName>
        <fullName evidence="1">Uncharacterized protein</fullName>
    </submittedName>
</protein>
<organism evidence="1 2">
    <name type="scientific">Pedobacter helvus</name>
    <dbReference type="NCBI Taxonomy" id="2563444"/>
    <lineage>
        <taxon>Bacteria</taxon>
        <taxon>Pseudomonadati</taxon>
        <taxon>Bacteroidota</taxon>
        <taxon>Sphingobacteriia</taxon>
        <taxon>Sphingobacteriales</taxon>
        <taxon>Sphingobacteriaceae</taxon>
        <taxon>Pedobacter</taxon>
    </lineage>
</organism>
<dbReference type="Proteomes" id="UP001517367">
    <property type="component" value="Unassembled WGS sequence"/>
</dbReference>
<name>A0ABW9JHX9_9SPHI</name>
<evidence type="ECO:0000313" key="2">
    <source>
        <dbReference type="Proteomes" id="UP001517367"/>
    </source>
</evidence>
<keyword evidence="2" id="KW-1185">Reference proteome</keyword>
<dbReference type="EMBL" id="SRMP02000018">
    <property type="protein sequence ID" value="MFN0292013.1"/>
    <property type="molecule type" value="Genomic_DNA"/>
</dbReference>
<gene>
    <name evidence="1" type="ORF">E5L68_011465</name>
</gene>
<accession>A0ABW9JHX9</accession>
<proteinExistence type="predicted"/>